<dbReference type="InterPro" id="IPR003203">
    <property type="entry name" value="CobU/CobP"/>
</dbReference>
<evidence type="ECO:0000256" key="13">
    <source>
        <dbReference type="ARBA" id="ARBA00022777"/>
    </source>
</evidence>
<dbReference type="GO" id="GO:0016779">
    <property type="term" value="F:nucleotidyltransferase activity"/>
    <property type="evidence" value="ECO:0007669"/>
    <property type="project" value="UniProtKB-KW"/>
</dbReference>
<reference evidence="18 19" key="1">
    <citation type="submission" date="2016-07" db="EMBL/GenBank/DDBJ databases">
        <authorList>
            <person name="Townsley L."/>
            <person name="Shank E.A."/>
        </authorList>
    </citation>
    <scope>NUCLEOTIDE SEQUENCE [LARGE SCALE GENOMIC DNA]</scope>
    <source>
        <strain evidence="18 19">CH01</strain>
    </source>
</reference>
<dbReference type="Pfam" id="PF02283">
    <property type="entry name" value="CobU"/>
    <property type="match status" value="1"/>
</dbReference>
<comment type="pathway">
    <text evidence="5">Cofactor biosynthesis; adenosylcobalamin biosynthesis; adenosylcobalamin from cob(II)yrinate a,c-diamide: step 6/7.</text>
</comment>
<name>A0ABX2ZT43_9BACI</name>
<dbReference type="PANTHER" id="PTHR34848">
    <property type="match status" value="1"/>
</dbReference>
<evidence type="ECO:0000256" key="10">
    <source>
        <dbReference type="ARBA" id="ARBA00022573"/>
    </source>
</evidence>
<evidence type="ECO:0000256" key="7">
    <source>
        <dbReference type="ARBA" id="ARBA00007490"/>
    </source>
</evidence>
<dbReference type="Proteomes" id="UP000094580">
    <property type="component" value="Unassembled WGS sequence"/>
</dbReference>
<comment type="pathway">
    <text evidence="6">Cofactor biosynthesis; adenosylcobalamin biosynthesis; adenosylcobalamin from cob(II)yrinate a,c-diamide: step 5/7.</text>
</comment>
<keyword evidence="10" id="KW-0169">Cobalamin biosynthesis</keyword>
<evidence type="ECO:0000256" key="14">
    <source>
        <dbReference type="ARBA" id="ARBA00022840"/>
    </source>
</evidence>
<sequence>MKRVILVIGGARSGKSSYAERRIKELQTNANDVVYIATAIPFDGDMNERILRHQEDRPNEWHTVERYKQFNQLKMNEAFLQSKYVILDCMTVMITNLMFDHYTDIDYETINNEQINKLEIDIENEVHQLVNVCDQQGKTLIVVSNEVGYGLVPSYRLGRIFRDIAGRINQKIASRAEEVILVTAGIPLRIK</sequence>
<evidence type="ECO:0000256" key="16">
    <source>
        <dbReference type="ARBA" id="ARBA00029570"/>
    </source>
</evidence>
<evidence type="ECO:0000256" key="1">
    <source>
        <dbReference type="ARBA" id="ARBA00000312"/>
    </source>
</evidence>
<keyword evidence="19" id="KW-1185">Reference proteome</keyword>
<comment type="function">
    <text evidence="4">Catalyzes ATP-dependent phosphorylation of adenosylcobinamide and addition of GMP to adenosylcobinamide phosphate.</text>
</comment>
<dbReference type="EMBL" id="MDKC01000004">
    <property type="protein sequence ID" value="ODG92867.1"/>
    <property type="molecule type" value="Genomic_DNA"/>
</dbReference>
<evidence type="ECO:0000256" key="6">
    <source>
        <dbReference type="ARBA" id="ARBA00005159"/>
    </source>
</evidence>
<comment type="catalytic activity">
    <reaction evidence="1">
        <text>adenosylcob(III)inamide + ATP = adenosylcob(III)inamide phosphate + ADP + H(+)</text>
        <dbReference type="Rhea" id="RHEA:15769"/>
        <dbReference type="ChEBI" id="CHEBI:2480"/>
        <dbReference type="ChEBI" id="CHEBI:15378"/>
        <dbReference type="ChEBI" id="CHEBI:30616"/>
        <dbReference type="ChEBI" id="CHEBI:58502"/>
        <dbReference type="ChEBI" id="CHEBI:456216"/>
        <dbReference type="EC" id="2.7.1.156"/>
    </reaction>
</comment>
<keyword evidence="18" id="KW-0548">Nucleotidyltransferase</keyword>
<evidence type="ECO:0000256" key="4">
    <source>
        <dbReference type="ARBA" id="ARBA00003889"/>
    </source>
</evidence>
<evidence type="ECO:0000256" key="8">
    <source>
        <dbReference type="ARBA" id="ARBA00012016"/>
    </source>
</evidence>
<evidence type="ECO:0000256" key="5">
    <source>
        <dbReference type="ARBA" id="ARBA00004692"/>
    </source>
</evidence>
<comment type="catalytic activity">
    <reaction evidence="2">
        <text>adenosylcob(III)inamide phosphate + GTP + H(+) = adenosylcob(III)inamide-GDP + diphosphate</text>
        <dbReference type="Rhea" id="RHEA:22712"/>
        <dbReference type="ChEBI" id="CHEBI:15378"/>
        <dbReference type="ChEBI" id="CHEBI:33019"/>
        <dbReference type="ChEBI" id="CHEBI:37565"/>
        <dbReference type="ChEBI" id="CHEBI:58502"/>
        <dbReference type="ChEBI" id="CHEBI:60487"/>
        <dbReference type="EC" id="2.7.7.62"/>
    </reaction>
</comment>
<evidence type="ECO:0000313" key="18">
    <source>
        <dbReference type="EMBL" id="ODG92867.1"/>
    </source>
</evidence>
<comment type="caution">
    <text evidence="18">The sequence shown here is derived from an EMBL/GenBank/DDBJ whole genome shotgun (WGS) entry which is preliminary data.</text>
</comment>
<keyword evidence="13 18" id="KW-0418">Kinase</keyword>
<dbReference type="NCBIfam" id="NF004469">
    <property type="entry name" value="PRK05800.1"/>
    <property type="match status" value="1"/>
</dbReference>
<comment type="similarity">
    <text evidence="7">Belongs to the CobU/CobP family.</text>
</comment>
<keyword evidence="14" id="KW-0067">ATP-binding</keyword>
<evidence type="ECO:0000256" key="2">
    <source>
        <dbReference type="ARBA" id="ARBA00000711"/>
    </source>
</evidence>
<proteinExistence type="inferred from homology"/>
<gene>
    <name evidence="18" type="ORF">BED47_16935</name>
</gene>
<dbReference type="CDD" id="cd00544">
    <property type="entry name" value="CobU"/>
    <property type="match status" value="1"/>
</dbReference>
<dbReference type="SUPFAM" id="SSF52540">
    <property type="entry name" value="P-loop containing nucleoside triphosphate hydrolases"/>
    <property type="match status" value="1"/>
</dbReference>
<dbReference type="InterPro" id="IPR027417">
    <property type="entry name" value="P-loop_NTPase"/>
</dbReference>
<dbReference type="Gene3D" id="3.40.50.300">
    <property type="entry name" value="P-loop containing nucleotide triphosphate hydrolases"/>
    <property type="match status" value="1"/>
</dbReference>
<evidence type="ECO:0000256" key="9">
    <source>
        <dbReference type="ARBA" id="ARBA00012523"/>
    </source>
</evidence>
<evidence type="ECO:0000256" key="11">
    <source>
        <dbReference type="ARBA" id="ARBA00022679"/>
    </source>
</evidence>
<keyword evidence="15" id="KW-0342">GTP-binding</keyword>
<dbReference type="PANTHER" id="PTHR34848:SF1">
    <property type="entry name" value="BIFUNCTIONAL ADENOSYLCOBALAMIN BIOSYNTHESIS PROTEIN COBU"/>
    <property type="match status" value="1"/>
</dbReference>
<organism evidence="18 19">
    <name type="scientific">Gottfriedia luciferensis</name>
    <dbReference type="NCBI Taxonomy" id="178774"/>
    <lineage>
        <taxon>Bacteria</taxon>
        <taxon>Bacillati</taxon>
        <taxon>Bacillota</taxon>
        <taxon>Bacilli</taxon>
        <taxon>Bacillales</taxon>
        <taxon>Bacillaceae</taxon>
        <taxon>Gottfriedia</taxon>
    </lineage>
</organism>
<dbReference type="PIRSF" id="PIRSF006135">
    <property type="entry name" value="CobU"/>
    <property type="match status" value="1"/>
</dbReference>
<evidence type="ECO:0000256" key="15">
    <source>
        <dbReference type="ARBA" id="ARBA00023134"/>
    </source>
</evidence>
<accession>A0ABX2ZT43</accession>
<keyword evidence="11" id="KW-0808">Transferase</keyword>
<evidence type="ECO:0000313" key="19">
    <source>
        <dbReference type="Proteomes" id="UP000094580"/>
    </source>
</evidence>
<dbReference type="EC" id="2.7.7.62" evidence="9"/>
<evidence type="ECO:0000256" key="3">
    <source>
        <dbReference type="ARBA" id="ARBA00001522"/>
    </source>
</evidence>
<dbReference type="GO" id="GO:0016301">
    <property type="term" value="F:kinase activity"/>
    <property type="evidence" value="ECO:0007669"/>
    <property type="project" value="UniProtKB-KW"/>
</dbReference>
<dbReference type="EC" id="2.7.1.156" evidence="8"/>
<comment type="catalytic activity">
    <reaction evidence="3">
        <text>adenosylcob(III)inamide + GTP = adenosylcob(III)inamide phosphate + GDP + H(+)</text>
        <dbReference type="Rhea" id="RHEA:15765"/>
        <dbReference type="ChEBI" id="CHEBI:2480"/>
        <dbReference type="ChEBI" id="CHEBI:15378"/>
        <dbReference type="ChEBI" id="CHEBI:37565"/>
        <dbReference type="ChEBI" id="CHEBI:58189"/>
        <dbReference type="ChEBI" id="CHEBI:58502"/>
        <dbReference type="EC" id="2.7.1.156"/>
    </reaction>
</comment>
<keyword evidence="12" id="KW-0547">Nucleotide-binding</keyword>
<evidence type="ECO:0000256" key="17">
    <source>
        <dbReference type="ARBA" id="ARBA00030571"/>
    </source>
</evidence>
<evidence type="ECO:0000256" key="12">
    <source>
        <dbReference type="ARBA" id="ARBA00022741"/>
    </source>
</evidence>
<protein>
    <recommendedName>
        <fullName evidence="16">Adenosylcobinamide kinase</fullName>
        <ecNumber evidence="8">2.7.1.156</ecNumber>
        <ecNumber evidence="9">2.7.7.62</ecNumber>
    </recommendedName>
    <alternativeName>
        <fullName evidence="17">Adenosylcobinamide-phosphate guanylyltransferase</fullName>
    </alternativeName>
</protein>